<gene>
    <name evidence="7" type="ORF">J8273_8944</name>
</gene>
<comment type="caution">
    <text evidence="7">The sequence shown here is derived from an EMBL/GenBank/DDBJ whole genome shotgun (WGS) entry which is preliminary data.</text>
</comment>
<protein>
    <submittedName>
        <fullName evidence="7">tRNA transferase Trm5/Tyw2</fullName>
    </submittedName>
</protein>
<dbReference type="GO" id="GO:0006355">
    <property type="term" value="P:regulation of DNA-templated transcription"/>
    <property type="evidence" value="ECO:0007669"/>
    <property type="project" value="InterPro"/>
</dbReference>
<evidence type="ECO:0000256" key="1">
    <source>
        <dbReference type="ARBA" id="ARBA00004123"/>
    </source>
</evidence>
<dbReference type="Gene3D" id="1.10.10.1340">
    <property type="entry name" value="Mediator of RNA polymerase II, submodule Med31 (Soh1)"/>
    <property type="match status" value="1"/>
</dbReference>
<dbReference type="GO" id="GO:0016740">
    <property type="term" value="F:transferase activity"/>
    <property type="evidence" value="ECO:0007669"/>
    <property type="project" value="UniProtKB-KW"/>
</dbReference>
<comment type="subcellular location">
    <subcellularLocation>
        <location evidence="1">Nucleus</location>
    </subcellularLocation>
</comment>
<evidence type="ECO:0000256" key="5">
    <source>
        <dbReference type="ARBA" id="ARBA00023163"/>
    </source>
</evidence>
<evidence type="ECO:0000256" key="6">
    <source>
        <dbReference type="ARBA" id="ARBA00023242"/>
    </source>
</evidence>
<keyword evidence="4" id="KW-0010">Activator</keyword>
<dbReference type="InterPro" id="IPR038089">
    <property type="entry name" value="Med31_sf"/>
</dbReference>
<keyword evidence="6" id="KW-0539">Nucleus</keyword>
<dbReference type="AlphaFoldDB" id="A0A8J6AQQ5"/>
<keyword evidence="7" id="KW-0808">Transferase</keyword>
<dbReference type="InterPro" id="IPR029063">
    <property type="entry name" value="SAM-dependent_MTases_sf"/>
</dbReference>
<dbReference type="Pfam" id="PF05669">
    <property type="entry name" value="Med31"/>
    <property type="match status" value="1"/>
</dbReference>
<dbReference type="Gene3D" id="3.40.50.150">
    <property type="entry name" value="Vaccinia Virus protein VP39"/>
    <property type="match status" value="1"/>
</dbReference>
<dbReference type="PANTHER" id="PTHR13186">
    <property type="entry name" value="MEDIATOR OF RNA POLYMERASE II TRANSCRIPTION SUBUNIT 31"/>
    <property type="match status" value="1"/>
</dbReference>
<sequence>MEDNRFIAELEFVQLLANPNYVGYLAKRKYLERPEFCNYLKYLSYWRHPRYLKFLRYPQCLHFLDLLQNRDFCNAISTDPIIIASSTNQIWQWRFNTQILPQSAEEFIDMMRHTKDDAMPGSPADMPVVFDPSIFKTHFLTLVVVVYKVDTDKTAAALDADPRTSRINLLYFAQIFPCEQDPEKAMVIMDDSVAEDDIEEVMNATGLEYQIDTYGVEIMYGHYDYDRAVKKLLLGTGIPPPPRFEERGHVACLDLSPELYKYRFVLGRLVVEKNPSVRTVVMTTGPPDDLGVTPIKVIYGRYALKTIIVQGSHRLSLDCERVAHVAGIETLHAELAASMLERGPIGPVAVLNCGIGTMVLPLLERGTGVKFCDANPVAVEQCLDNINECLPTVSPDLYSAAVSSPSDYLLNLFDSDSPEPVTDIVTFVRPSAPGLFVMRGLLVAELLPTVHAIVDVTGAEGRTFTERTSAIKTIATRLVRRDLELKPAEAVELVIKPLRFMGPGSYRVLVEFMLPKAFATVKRAR</sequence>
<dbReference type="GO" id="GO:0003712">
    <property type="term" value="F:transcription coregulator activity"/>
    <property type="evidence" value="ECO:0007669"/>
    <property type="project" value="InterPro"/>
</dbReference>
<evidence type="ECO:0000313" key="7">
    <source>
        <dbReference type="EMBL" id="KAG9389645.1"/>
    </source>
</evidence>
<dbReference type="GO" id="GO:0016592">
    <property type="term" value="C:mediator complex"/>
    <property type="evidence" value="ECO:0007669"/>
    <property type="project" value="InterPro"/>
</dbReference>
<evidence type="ECO:0000256" key="4">
    <source>
        <dbReference type="ARBA" id="ARBA00023159"/>
    </source>
</evidence>
<dbReference type="EMBL" id="JAHDYR010000069">
    <property type="protein sequence ID" value="KAG9389645.1"/>
    <property type="molecule type" value="Genomic_DNA"/>
</dbReference>
<evidence type="ECO:0000256" key="3">
    <source>
        <dbReference type="ARBA" id="ARBA00023015"/>
    </source>
</evidence>
<keyword evidence="8" id="KW-1185">Reference proteome</keyword>
<organism evidence="7 8">
    <name type="scientific">Carpediemonas membranifera</name>
    <dbReference type="NCBI Taxonomy" id="201153"/>
    <lineage>
        <taxon>Eukaryota</taxon>
        <taxon>Metamonada</taxon>
        <taxon>Carpediemonas-like organisms</taxon>
        <taxon>Carpediemonas</taxon>
    </lineage>
</organism>
<evidence type="ECO:0000313" key="8">
    <source>
        <dbReference type="Proteomes" id="UP000717585"/>
    </source>
</evidence>
<proteinExistence type="inferred from homology"/>
<accession>A0A8J6AQQ5</accession>
<reference evidence="7" key="1">
    <citation type="submission" date="2021-05" db="EMBL/GenBank/DDBJ databases">
        <title>A free-living protist that lacks canonical eukaryotic 1 DNA replication and segregation systems.</title>
        <authorList>
            <person name="Salas-Leiva D.E."/>
            <person name="Tromer E.C."/>
            <person name="Curtis B.A."/>
            <person name="Jerlstrom-Hultqvist J."/>
            <person name="Kolisko M."/>
            <person name="Yi Z."/>
            <person name="Salas-Leiva J.S."/>
            <person name="Gallot-Lavallee L."/>
            <person name="Kops G.J.P.L."/>
            <person name="Archibald J.M."/>
            <person name="Simpson A.G.B."/>
            <person name="Roger A.J."/>
        </authorList>
    </citation>
    <scope>NUCLEOTIDE SEQUENCE</scope>
    <source>
        <strain evidence="7">BICM</strain>
    </source>
</reference>
<dbReference type="OrthoDB" id="10257739at2759"/>
<dbReference type="SUPFAM" id="SSF53335">
    <property type="entry name" value="S-adenosyl-L-methionine-dependent methyltransferases"/>
    <property type="match status" value="1"/>
</dbReference>
<dbReference type="Proteomes" id="UP000717585">
    <property type="component" value="Unassembled WGS sequence"/>
</dbReference>
<comment type="similarity">
    <text evidence="2">Belongs to the Mediator complex subunit 31 family.</text>
</comment>
<name>A0A8J6AQQ5_9EUKA</name>
<keyword evidence="3" id="KW-0805">Transcription regulation</keyword>
<dbReference type="InterPro" id="IPR008831">
    <property type="entry name" value="Mediator_Med31"/>
</dbReference>
<evidence type="ECO:0000256" key="2">
    <source>
        <dbReference type="ARBA" id="ARBA00006378"/>
    </source>
</evidence>
<keyword evidence="5" id="KW-0804">Transcription</keyword>